<dbReference type="PANTHER" id="PTHR30011:SF32">
    <property type="entry name" value="CONSERVED PROTEIN"/>
    <property type="match status" value="1"/>
</dbReference>
<dbReference type="SUPFAM" id="SSF51679">
    <property type="entry name" value="Bacterial luciferase-like"/>
    <property type="match status" value="1"/>
</dbReference>
<evidence type="ECO:0000313" key="3">
    <source>
        <dbReference type="Proteomes" id="UP001501442"/>
    </source>
</evidence>
<dbReference type="EMBL" id="BAABHK010000034">
    <property type="protein sequence ID" value="GAA4640666.1"/>
    <property type="molecule type" value="Genomic_DNA"/>
</dbReference>
<evidence type="ECO:0000313" key="2">
    <source>
        <dbReference type="EMBL" id="GAA4640666.1"/>
    </source>
</evidence>
<dbReference type="Gene3D" id="3.20.20.30">
    <property type="entry name" value="Luciferase-like domain"/>
    <property type="match status" value="1"/>
</dbReference>
<dbReference type="InterPro" id="IPR036661">
    <property type="entry name" value="Luciferase-like_sf"/>
</dbReference>
<dbReference type="Proteomes" id="UP001501442">
    <property type="component" value="Unassembled WGS sequence"/>
</dbReference>
<protein>
    <recommendedName>
        <fullName evidence="1">Luciferase-like domain-containing protein</fullName>
    </recommendedName>
</protein>
<dbReference type="PANTHER" id="PTHR30011">
    <property type="entry name" value="ALKANESULFONATE MONOOXYGENASE-RELATED"/>
    <property type="match status" value="1"/>
</dbReference>
<evidence type="ECO:0000259" key="1">
    <source>
        <dbReference type="Pfam" id="PF00296"/>
    </source>
</evidence>
<dbReference type="Pfam" id="PF00296">
    <property type="entry name" value="Bac_luciferase"/>
    <property type="match status" value="1"/>
</dbReference>
<dbReference type="InterPro" id="IPR051260">
    <property type="entry name" value="Diverse_substr_monoxygenases"/>
</dbReference>
<accession>A0ABP8UWC6</accession>
<proteinExistence type="predicted"/>
<keyword evidence="3" id="KW-1185">Reference proteome</keyword>
<dbReference type="InterPro" id="IPR011251">
    <property type="entry name" value="Luciferase-like_dom"/>
</dbReference>
<comment type="caution">
    <text evidence="2">The sequence shown here is derived from an EMBL/GenBank/DDBJ whole genome shotgun (WGS) entry which is preliminary data.</text>
</comment>
<gene>
    <name evidence="2" type="ORF">GCM10023196_107130</name>
</gene>
<feature type="domain" description="Luciferase-like" evidence="1">
    <location>
        <begin position="21"/>
        <end position="105"/>
    </location>
</feature>
<sequence>MRFGIATFVTDEGIHPARLGGELERRGFESVFIAEHTHIPVKRESPWPEGDELPRKYYRTLDPFVTLTAMAETTERLLLGTGILLLIERDPIIAAKEIASLDQLTLPKPWAPALSVRALGELLHRAGTVRAMGSTSTPSGSRS</sequence>
<name>A0ABP8UWC6_9ACTN</name>
<reference evidence="3" key="1">
    <citation type="journal article" date="2019" name="Int. J. Syst. Evol. Microbiol.">
        <title>The Global Catalogue of Microorganisms (GCM) 10K type strain sequencing project: providing services to taxonomists for standard genome sequencing and annotation.</title>
        <authorList>
            <consortium name="The Broad Institute Genomics Platform"/>
            <consortium name="The Broad Institute Genome Sequencing Center for Infectious Disease"/>
            <person name="Wu L."/>
            <person name="Ma J."/>
        </authorList>
    </citation>
    <scope>NUCLEOTIDE SEQUENCE [LARGE SCALE GENOMIC DNA]</scope>
    <source>
        <strain evidence="3">JCM 17939</strain>
    </source>
</reference>
<organism evidence="2 3">
    <name type="scientific">Actinoallomurus vinaceus</name>
    <dbReference type="NCBI Taxonomy" id="1080074"/>
    <lineage>
        <taxon>Bacteria</taxon>
        <taxon>Bacillati</taxon>
        <taxon>Actinomycetota</taxon>
        <taxon>Actinomycetes</taxon>
        <taxon>Streptosporangiales</taxon>
        <taxon>Thermomonosporaceae</taxon>
        <taxon>Actinoallomurus</taxon>
    </lineage>
</organism>
<dbReference type="RefSeq" id="WP_345444510.1">
    <property type="nucleotide sequence ID" value="NZ_BAABHK010000034.1"/>
</dbReference>